<dbReference type="Gene3D" id="2.30.30.60">
    <property type="match status" value="1"/>
</dbReference>
<feature type="coiled-coil region" evidence="6">
    <location>
        <begin position="301"/>
        <end position="354"/>
    </location>
</feature>
<keyword evidence="5 7" id="KW-0472">Membrane</keyword>
<protein>
    <submittedName>
        <fullName evidence="9">Mechanosensitive ion channel</fullName>
    </submittedName>
</protein>
<dbReference type="Gene3D" id="3.30.70.100">
    <property type="match status" value="1"/>
</dbReference>
<dbReference type="InterPro" id="IPR023408">
    <property type="entry name" value="MscS_beta-dom_sf"/>
</dbReference>
<feature type="domain" description="Mechanosensitive ion channel MscS" evidence="8">
    <location>
        <begin position="104"/>
        <end position="165"/>
    </location>
</feature>
<keyword evidence="6" id="KW-0175">Coiled coil</keyword>
<dbReference type="AlphaFoldDB" id="A0A1I0IJE6"/>
<dbReference type="SUPFAM" id="SSF82689">
    <property type="entry name" value="Mechanosensitive channel protein MscS (YggB), C-terminal domain"/>
    <property type="match status" value="1"/>
</dbReference>
<dbReference type="EMBL" id="FOHT01000032">
    <property type="protein sequence ID" value="SET97173.1"/>
    <property type="molecule type" value="Genomic_DNA"/>
</dbReference>
<comment type="subcellular location">
    <subcellularLocation>
        <location evidence="1">Cell membrane</location>
        <topology evidence="1">Multi-pass membrane protein</topology>
    </subcellularLocation>
</comment>
<proteinExistence type="predicted"/>
<name>A0A1I0IJE6_9BACT</name>
<dbReference type="PANTHER" id="PTHR30221">
    <property type="entry name" value="SMALL-CONDUCTANCE MECHANOSENSITIVE CHANNEL"/>
    <property type="match status" value="1"/>
</dbReference>
<evidence type="ECO:0000256" key="3">
    <source>
        <dbReference type="ARBA" id="ARBA00022692"/>
    </source>
</evidence>
<dbReference type="InterPro" id="IPR010920">
    <property type="entry name" value="LSM_dom_sf"/>
</dbReference>
<keyword evidence="2" id="KW-1003">Cell membrane</keyword>
<evidence type="ECO:0000256" key="1">
    <source>
        <dbReference type="ARBA" id="ARBA00004651"/>
    </source>
</evidence>
<evidence type="ECO:0000256" key="2">
    <source>
        <dbReference type="ARBA" id="ARBA00022475"/>
    </source>
</evidence>
<evidence type="ECO:0000256" key="4">
    <source>
        <dbReference type="ARBA" id="ARBA00022989"/>
    </source>
</evidence>
<evidence type="ECO:0000256" key="6">
    <source>
        <dbReference type="SAM" id="Coils"/>
    </source>
</evidence>
<evidence type="ECO:0000313" key="9">
    <source>
        <dbReference type="EMBL" id="SET97173.1"/>
    </source>
</evidence>
<dbReference type="GO" id="GO:0008381">
    <property type="term" value="F:mechanosensitive monoatomic ion channel activity"/>
    <property type="evidence" value="ECO:0007669"/>
    <property type="project" value="InterPro"/>
</dbReference>
<dbReference type="InterPro" id="IPR045275">
    <property type="entry name" value="MscS_archaea/bacteria_type"/>
</dbReference>
<dbReference type="GO" id="GO:0005886">
    <property type="term" value="C:plasma membrane"/>
    <property type="evidence" value="ECO:0007669"/>
    <property type="project" value="UniProtKB-SubCell"/>
</dbReference>
<keyword evidence="4 7" id="KW-1133">Transmembrane helix</keyword>
<reference evidence="9 10" key="1">
    <citation type="submission" date="2016-10" db="EMBL/GenBank/DDBJ databases">
        <authorList>
            <person name="de Groot N.N."/>
        </authorList>
    </citation>
    <scope>NUCLEOTIDE SEQUENCE [LARGE SCALE GENOMIC DNA]</scope>
    <source>
        <strain evidence="9 10">DSM 25947</strain>
    </source>
</reference>
<evidence type="ECO:0000256" key="5">
    <source>
        <dbReference type="ARBA" id="ARBA00023136"/>
    </source>
</evidence>
<dbReference type="InterPro" id="IPR006685">
    <property type="entry name" value="MscS_channel_2nd"/>
</dbReference>
<organism evidence="9 10">
    <name type="scientific">Draconibacterium orientale</name>
    <dbReference type="NCBI Taxonomy" id="1168034"/>
    <lineage>
        <taxon>Bacteria</taxon>
        <taxon>Pseudomonadati</taxon>
        <taxon>Bacteroidota</taxon>
        <taxon>Bacteroidia</taxon>
        <taxon>Marinilabiliales</taxon>
        <taxon>Prolixibacteraceae</taxon>
        <taxon>Draconibacterium</taxon>
    </lineage>
</organism>
<feature type="transmembrane region" description="Helical" evidence="7">
    <location>
        <begin position="85"/>
        <end position="112"/>
    </location>
</feature>
<feature type="transmembrane region" description="Helical" evidence="7">
    <location>
        <begin position="21"/>
        <end position="42"/>
    </location>
</feature>
<gene>
    <name evidence="9" type="ORF">SAMN05444285_13256</name>
</gene>
<dbReference type="InterPro" id="IPR011066">
    <property type="entry name" value="MscS_channel_C_sf"/>
</dbReference>
<sequence length="364" mass="40777">MPIDFIACNNMENINKIFDSLIQPGIVLVLIIVLLVVNSWLFKKFKAAASGESIVKRAISFFVVFVGVLAFILVLPIDKSLKGQIIAFLGIIISAGIALSSTTVLGNLMAGVMNNSMNRFRNGDLIKVGDFHGRVIRKSIFHTEIQLEDSNFITIPNLYMANNPVKITRKTNTVISASVSLGYDISRKQVEKALKEAATSIGLSDPYVYITGLGDFSVVYKVHGFLEDSSKYFSTSSLLNAKVMDKLHAERIEIVSPTFMNQRRADETVFIPKQVTQKEEQPDEKSPEDLIFDEAIKSEKLEIKKDYLNEIEKKQEALKEKLKNANDDAEEAKLKALIRKNDELKARVEKNIKEQAERNKDAST</sequence>
<dbReference type="Pfam" id="PF00924">
    <property type="entry name" value="MS_channel_2nd"/>
    <property type="match status" value="1"/>
</dbReference>
<accession>A0A1I0IJE6</accession>
<feature type="transmembrane region" description="Helical" evidence="7">
    <location>
        <begin position="54"/>
        <end position="73"/>
    </location>
</feature>
<dbReference type="SUPFAM" id="SSF50182">
    <property type="entry name" value="Sm-like ribonucleoproteins"/>
    <property type="match status" value="1"/>
</dbReference>
<evidence type="ECO:0000313" key="10">
    <source>
        <dbReference type="Proteomes" id="UP000181981"/>
    </source>
</evidence>
<dbReference type="Proteomes" id="UP000181981">
    <property type="component" value="Unassembled WGS sequence"/>
</dbReference>
<keyword evidence="3 7" id="KW-0812">Transmembrane</keyword>
<dbReference type="PANTHER" id="PTHR30221:SF18">
    <property type="entry name" value="SLL0590 PROTEIN"/>
    <property type="match status" value="1"/>
</dbReference>
<evidence type="ECO:0000259" key="8">
    <source>
        <dbReference type="Pfam" id="PF00924"/>
    </source>
</evidence>
<evidence type="ECO:0000256" key="7">
    <source>
        <dbReference type="SAM" id="Phobius"/>
    </source>
</evidence>